<dbReference type="PANTHER" id="PTHR34219">
    <property type="entry name" value="IRON-REGULATED INNER MEMBRANE PROTEIN-RELATED"/>
    <property type="match status" value="1"/>
</dbReference>
<evidence type="ECO:0000256" key="2">
    <source>
        <dbReference type="SAM" id="Phobius"/>
    </source>
</evidence>
<feature type="transmembrane region" description="Helical" evidence="2">
    <location>
        <begin position="475"/>
        <end position="493"/>
    </location>
</feature>
<protein>
    <submittedName>
        <fullName evidence="3">Uncharacterized iron-regulated membrane protein</fullName>
    </submittedName>
</protein>
<dbReference type="STRING" id="1215104.GCA_000730585_05482"/>
<feature type="transmembrane region" description="Helical" evidence="2">
    <location>
        <begin position="186"/>
        <end position="211"/>
    </location>
</feature>
<dbReference type="Proteomes" id="UP000198407">
    <property type="component" value="Unassembled WGS sequence"/>
</dbReference>
<feature type="transmembrane region" description="Helical" evidence="2">
    <location>
        <begin position="339"/>
        <end position="361"/>
    </location>
</feature>
<proteinExistence type="predicted"/>
<name>A0A239CYL8_9PSED</name>
<feature type="transmembrane region" description="Helical" evidence="2">
    <location>
        <begin position="382"/>
        <end position="401"/>
    </location>
</feature>
<feature type="transmembrane region" description="Helical" evidence="2">
    <location>
        <begin position="413"/>
        <end position="432"/>
    </location>
</feature>
<gene>
    <name evidence="3" type="ORF">SAMN05444352_10593</name>
</gene>
<accession>A0A239CYL8</accession>
<dbReference type="EMBL" id="FZOL01000005">
    <property type="protein sequence ID" value="SNS24443.1"/>
    <property type="molecule type" value="Genomic_DNA"/>
</dbReference>
<keyword evidence="2" id="KW-0812">Transmembrane</keyword>
<feature type="transmembrane region" description="Helical" evidence="2">
    <location>
        <begin position="141"/>
        <end position="165"/>
    </location>
</feature>
<keyword evidence="4" id="KW-1185">Reference proteome</keyword>
<dbReference type="InterPro" id="IPR005625">
    <property type="entry name" value="PepSY-ass_TM"/>
</dbReference>
<keyword evidence="2" id="KW-1133">Transmembrane helix</keyword>
<feature type="region of interest" description="Disordered" evidence="1">
    <location>
        <begin position="501"/>
        <end position="526"/>
    </location>
</feature>
<dbReference type="Pfam" id="PF03929">
    <property type="entry name" value="PepSY_TM"/>
    <property type="match status" value="1"/>
</dbReference>
<reference evidence="4" key="1">
    <citation type="submission" date="2017-06" db="EMBL/GenBank/DDBJ databases">
        <authorList>
            <person name="Varghese N."/>
            <person name="Submissions S."/>
        </authorList>
    </citation>
    <scope>NUCLEOTIDE SEQUENCE [LARGE SCALE GENOMIC DNA]</scope>
    <source>
        <strain evidence="4">DSM 22348</strain>
    </source>
</reference>
<sequence>MKEGFRQAMAWLHTWAGLIFGWLLFAIFLTGTMSYFKPEITRWSQPEIPVHALDTATSLDRAQDYLQRHAADAPSWFIQLPDERTPGIGVGWRGGDGPRGFTRKTLDAATGEAIEARDTRGGDFFYRFHFQLEMPHPWGRWLATFAALMMLVGLVTGIITHKKIFKEFFTFRPGKGQRSWLDGHNAIGVLVLPFHLMISYSSLVIFMYMVMPASILASYGSDEQAFFNDVFSPRQTLQPSGEKQPLPALPQLYAKVLEQAPEAKVIWVDVQRPGDRNAQVLFIPDGHERVAVQRGAGWRYDAADDSLAWRARAEHVPGIISGGFYGLHMASFAGPLLRWLYFFFGLAGTAVIGTGLVLWLGKRQLKHAKSGTQPFELRLVEVLNIASMSGLILAVAGFFWANRLLPVALQGRADWEVNVFFGVWLSALLHAVLRPGRRAWGEQLALAALLWAGLPLLNALSTGQGLQHSLRGGDWAMAGFDLTALGCGLFLAWSAGKMFGEPTPAPKRVPRPAKAAPARNSEAEAG</sequence>
<evidence type="ECO:0000256" key="1">
    <source>
        <dbReference type="SAM" id="MobiDB-lite"/>
    </source>
</evidence>
<feature type="transmembrane region" description="Helical" evidence="2">
    <location>
        <begin position="444"/>
        <end position="463"/>
    </location>
</feature>
<dbReference type="PANTHER" id="PTHR34219:SF4">
    <property type="entry name" value="PEPSY DOMAIN-CONTAINING PROTEIN"/>
    <property type="match status" value="1"/>
</dbReference>
<organism evidence="3 4">
    <name type="scientific">Pseudomonas japonica</name>
    <dbReference type="NCBI Taxonomy" id="256466"/>
    <lineage>
        <taxon>Bacteria</taxon>
        <taxon>Pseudomonadati</taxon>
        <taxon>Pseudomonadota</taxon>
        <taxon>Gammaproteobacteria</taxon>
        <taxon>Pseudomonadales</taxon>
        <taxon>Pseudomonadaceae</taxon>
        <taxon>Pseudomonas</taxon>
    </lineage>
</organism>
<evidence type="ECO:0000313" key="3">
    <source>
        <dbReference type="EMBL" id="SNS24443.1"/>
    </source>
</evidence>
<keyword evidence="2" id="KW-0472">Membrane</keyword>
<dbReference type="OrthoDB" id="9776609at2"/>
<evidence type="ECO:0000313" key="4">
    <source>
        <dbReference type="Proteomes" id="UP000198407"/>
    </source>
</evidence>
<feature type="transmembrane region" description="Helical" evidence="2">
    <location>
        <begin position="12"/>
        <end position="36"/>
    </location>
</feature>
<dbReference type="AlphaFoldDB" id="A0A239CYL8"/>
<dbReference type="RefSeq" id="WP_042120887.1">
    <property type="nucleotide sequence ID" value="NZ_FZOL01000005.1"/>
</dbReference>